<protein>
    <recommendedName>
        <fullName evidence="2">PWWP domain-containing protein</fullName>
    </recommendedName>
</protein>
<dbReference type="Proteomes" id="UP000800096">
    <property type="component" value="Unassembled WGS sequence"/>
</dbReference>
<dbReference type="Pfam" id="PF00855">
    <property type="entry name" value="PWWP"/>
    <property type="match status" value="1"/>
</dbReference>
<feature type="region of interest" description="Disordered" evidence="1">
    <location>
        <begin position="477"/>
        <end position="546"/>
    </location>
</feature>
<feature type="compositionally biased region" description="Basic and acidic residues" evidence="1">
    <location>
        <begin position="498"/>
        <end position="529"/>
    </location>
</feature>
<feature type="compositionally biased region" description="Low complexity" evidence="1">
    <location>
        <begin position="347"/>
        <end position="357"/>
    </location>
</feature>
<feature type="compositionally biased region" description="Acidic residues" evidence="1">
    <location>
        <begin position="56"/>
        <end position="67"/>
    </location>
</feature>
<accession>A0A6A5QAL2</accession>
<feature type="compositionally biased region" description="Polar residues" evidence="1">
    <location>
        <begin position="94"/>
        <end position="103"/>
    </location>
</feature>
<feature type="region of interest" description="Disordered" evidence="1">
    <location>
        <begin position="1"/>
        <end position="131"/>
    </location>
</feature>
<dbReference type="SUPFAM" id="SSF63748">
    <property type="entry name" value="Tudor/PWWP/MBT"/>
    <property type="match status" value="1"/>
</dbReference>
<feature type="compositionally biased region" description="Low complexity" evidence="1">
    <location>
        <begin position="480"/>
        <end position="495"/>
    </location>
</feature>
<organism evidence="3 4">
    <name type="scientific">Ampelomyces quisqualis</name>
    <name type="common">Powdery mildew agent</name>
    <dbReference type="NCBI Taxonomy" id="50730"/>
    <lineage>
        <taxon>Eukaryota</taxon>
        <taxon>Fungi</taxon>
        <taxon>Dikarya</taxon>
        <taxon>Ascomycota</taxon>
        <taxon>Pezizomycotina</taxon>
        <taxon>Dothideomycetes</taxon>
        <taxon>Pleosporomycetidae</taxon>
        <taxon>Pleosporales</taxon>
        <taxon>Pleosporineae</taxon>
        <taxon>Phaeosphaeriaceae</taxon>
        <taxon>Ampelomyces</taxon>
    </lineage>
</organism>
<dbReference type="PROSITE" id="PS50812">
    <property type="entry name" value="PWWP"/>
    <property type="match status" value="1"/>
</dbReference>
<dbReference type="OrthoDB" id="62853at2759"/>
<feature type="compositionally biased region" description="Basic residues" evidence="1">
    <location>
        <begin position="315"/>
        <end position="324"/>
    </location>
</feature>
<dbReference type="Gene3D" id="2.30.30.140">
    <property type="match status" value="1"/>
</dbReference>
<sequence>MADETNAPAVADTAQSIEEPAPSADAIAEPAVAEAKPAEGEIVATSGVAEGKVPEDTGEEPVAEPEDPASAQPETEAASDDAEAAPATDAPTSNGTPSASKTTNGKRKSGAGVPEHKKKTPAKKKKAAPELRLDVSPGEMYMVAMRGYQPWPVIICDEEMLPESLLSKRPVSAKRIDGTYREDFLEGGKNAKDRRYPVMFLGTNEFAWQVNTELLHFDIEDVKKDAETGKQGKKTKALWEAYQIAAEGHDLAHFKQVLANHEAAMQQDLEQREQKEQDKKEKAEKSTKRKSTAVVSSEDVDMEDAGDGATAPSAKKAKATKKRKKDDESDGENEKPAKTPKTKLKLTTKTPKDASAAKPKKEPKSKKKSSEEADPAPLEEPPLTEEERLAKREKQVLYLRHRLQKGFLSRDQAPKDDDMANMSDYLKQLELHDDLEAEVIKKTKVHKVLKAIVKLNSIPKEEEFGFKQRSSELLTKWTGALAADEPAAAPMETATNGVKHDEDEKSQPTKEESPVDRKEDMPAEEKKDNTPAGSTPAAKAAVVDGDVSMADADKDLDKIEPAIKADTDSNVEASVEAATGIETVPVSADAATS</sequence>
<gene>
    <name evidence="3" type="ORF">BDU57DRAFT_582678</name>
</gene>
<dbReference type="SMART" id="SM00293">
    <property type="entry name" value="PWWP"/>
    <property type="match status" value="1"/>
</dbReference>
<dbReference type="EMBL" id="ML979140">
    <property type="protein sequence ID" value="KAF1912423.1"/>
    <property type="molecule type" value="Genomic_DNA"/>
</dbReference>
<dbReference type="InterPro" id="IPR000313">
    <property type="entry name" value="PWWP_dom"/>
</dbReference>
<evidence type="ECO:0000313" key="4">
    <source>
        <dbReference type="Proteomes" id="UP000800096"/>
    </source>
</evidence>
<proteinExistence type="predicted"/>
<dbReference type="AlphaFoldDB" id="A0A6A5QAL2"/>
<reference evidence="3" key="1">
    <citation type="journal article" date="2020" name="Stud. Mycol.">
        <title>101 Dothideomycetes genomes: a test case for predicting lifestyles and emergence of pathogens.</title>
        <authorList>
            <person name="Haridas S."/>
            <person name="Albert R."/>
            <person name="Binder M."/>
            <person name="Bloem J."/>
            <person name="Labutti K."/>
            <person name="Salamov A."/>
            <person name="Andreopoulos B."/>
            <person name="Baker S."/>
            <person name="Barry K."/>
            <person name="Bills G."/>
            <person name="Bluhm B."/>
            <person name="Cannon C."/>
            <person name="Castanera R."/>
            <person name="Culley D."/>
            <person name="Daum C."/>
            <person name="Ezra D."/>
            <person name="Gonzalez J."/>
            <person name="Henrissat B."/>
            <person name="Kuo A."/>
            <person name="Liang C."/>
            <person name="Lipzen A."/>
            <person name="Lutzoni F."/>
            <person name="Magnuson J."/>
            <person name="Mondo S."/>
            <person name="Nolan M."/>
            <person name="Ohm R."/>
            <person name="Pangilinan J."/>
            <person name="Park H.-J."/>
            <person name="Ramirez L."/>
            <person name="Alfaro M."/>
            <person name="Sun H."/>
            <person name="Tritt A."/>
            <person name="Yoshinaga Y."/>
            <person name="Zwiers L.-H."/>
            <person name="Turgeon B."/>
            <person name="Goodwin S."/>
            <person name="Spatafora J."/>
            <person name="Crous P."/>
            <person name="Grigoriev I."/>
        </authorList>
    </citation>
    <scope>NUCLEOTIDE SEQUENCE</scope>
    <source>
        <strain evidence="3">HMLAC05119</strain>
    </source>
</reference>
<feature type="compositionally biased region" description="Low complexity" evidence="1">
    <location>
        <begin position="84"/>
        <end position="93"/>
    </location>
</feature>
<feature type="region of interest" description="Disordered" evidence="1">
    <location>
        <begin position="267"/>
        <end position="389"/>
    </location>
</feature>
<name>A0A6A5QAL2_AMPQU</name>
<evidence type="ECO:0000313" key="3">
    <source>
        <dbReference type="EMBL" id="KAF1912423.1"/>
    </source>
</evidence>
<feature type="compositionally biased region" description="Basic residues" evidence="1">
    <location>
        <begin position="116"/>
        <end position="126"/>
    </location>
</feature>
<feature type="compositionally biased region" description="Low complexity" evidence="1">
    <location>
        <begin position="18"/>
        <end position="35"/>
    </location>
</feature>
<feature type="compositionally biased region" description="Basic and acidic residues" evidence="1">
    <location>
        <begin position="269"/>
        <end position="286"/>
    </location>
</feature>
<feature type="domain" description="PWWP" evidence="2">
    <location>
        <begin position="137"/>
        <end position="208"/>
    </location>
</feature>
<keyword evidence="4" id="KW-1185">Reference proteome</keyword>
<evidence type="ECO:0000256" key="1">
    <source>
        <dbReference type="SAM" id="MobiDB-lite"/>
    </source>
</evidence>
<evidence type="ECO:0000259" key="2">
    <source>
        <dbReference type="PROSITE" id="PS50812"/>
    </source>
</evidence>